<protein>
    <submittedName>
        <fullName evidence="1">Uncharacterized protein</fullName>
    </submittedName>
</protein>
<comment type="caution">
    <text evidence="1">The sequence shown here is derived from an EMBL/GenBank/DDBJ whole genome shotgun (WGS) entry which is preliminary data.</text>
</comment>
<name>A0ABU8X0N1_9BURK</name>
<dbReference type="EMBL" id="JBBKZT010000062">
    <property type="protein sequence ID" value="MEJ8852724.1"/>
    <property type="molecule type" value="Genomic_DNA"/>
</dbReference>
<keyword evidence="2" id="KW-1185">Reference proteome</keyword>
<proteinExistence type="predicted"/>
<gene>
    <name evidence="1" type="ORF">WKW82_39445</name>
</gene>
<dbReference type="RefSeq" id="WP_340348664.1">
    <property type="nucleotide sequence ID" value="NZ_JBBKZT010000062.1"/>
</dbReference>
<dbReference type="Proteomes" id="UP001385892">
    <property type="component" value="Unassembled WGS sequence"/>
</dbReference>
<accession>A0ABU8X0N1</accession>
<evidence type="ECO:0000313" key="2">
    <source>
        <dbReference type="Proteomes" id="UP001385892"/>
    </source>
</evidence>
<evidence type="ECO:0000313" key="1">
    <source>
        <dbReference type="EMBL" id="MEJ8852724.1"/>
    </source>
</evidence>
<reference evidence="1 2" key="1">
    <citation type="submission" date="2024-03" db="EMBL/GenBank/DDBJ databases">
        <title>Novel species of the genus Variovorax.</title>
        <authorList>
            <person name="Liu Q."/>
            <person name="Xin Y.-H."/>
        </authorList>
    </citation>
    <scope>NUCLEOTIDE SEQUENCE [LARGE SCALE GENOMIC DNA]</scope>
    <source>
        <strain evidence="1 2">KACC 18900</strain>
    </source>
</reference>
<organism evidence="1 2">
    <name type="scientific">Variovorax rhizosphaerae</name>
    <dbReference type="NCBI Taxonomy" id="1836200"/>
    <lineage>
        <taxon>Bacteria</taxon>
        <taxon>Pseudomonadati</taxon>
        <taxon>Pseudomonadota</taxon>
        <taxon>Betaproteobacteria</taxon>
        <taxon>Burkholderiales</taxon>
        <taxon>Comamonadaceae</taxon>
        <taxon>Variovorax</taxon>
    </lineage>
</organism>
<sequence length="59" mass="6856">MIEIRVRWSRAQFEDVGLPVTGGMWIPDNPVNRELAERMVRAGDEVYGEGTHWLEEREA</sequence>